<proteinExistence type="predicted"/>
<dbReference type="NCBIfam" id="NF008334">
    <property type="entry name" value="PRK11119.1"/>
    <property type="match status" value="1"/>
</dbReference>
<protein>
    <submittedName>
        <fullName evidence="2">Glycine betaine/proline transport system substrate-binding protein</fullName>
    </submittedName>
</protein>
<dbReference type="SUPFAM" id="SSF53850">
    <property type="entry name" value="Periplasmic binding protein-like II"/>
    <property type="match status" value="1"/>
</dbReference>
<comment type="caution">
    <text evidence="2">The sequence shown here is derived from an EMBL/GenBank/DDBJ whole genome shotgun (WGS) entry which is preliminary data.</text>
</comment>
<dbReference type="Gene3D" id="3.40.190.10">
    <property type="entry name" value="Periplasmic binding protein-like II"/>
    <property type="match status" value="1"/>
</dbReference>
<dbReference type="Gene3D" id="3.40.190.100">
    <property type="entry name" value="Glycine betaine-binding periplasmic protein, domain 2"/>
    <property type="match status" value="1"/>
</dbReference>
<dbReference type="CDD" id="cd13638">
    <property type="entry name" value="PBP2_EcProx_like"/>
    <property type="match status" value="1"/>
</dbReference>
<dbReference type="OrthoDB" id="9787902at2"/>
<dbReference type="GO" id="GO:0043190">
    <property type="term" value="C:ATP-binding cassette (ABC) transporter complex"/>
    <property type="evidence" value="ECO:0007669"/>
    <property type="project" value="InterPro"/>
</dbReference>
<dbReference type="InterPro" id="IPR007210">
    <property type="entry name" value="ABC_Gly_betaine_transp_sub-bd"/>
</dbReference>
<gene>
    <name evidence="2" type="ORF">BCF53_11237</name>
</gene>
<dbReference type="Pfam" id="PF04069">
    <property type="entry name" value="OpuAC"/>
    <property type="match status" value="1"/>
</dbReference>
<dbReference type="RefSeq" id="WP_132702282.1">
    <property type="nucleotide sequence ID" value="NZ_SLZR01000012.1"/>
</dbReference>
<dbReference type="AlphaFoldDB" id="A0A4R3I2E8"/>
<feature type="domain" description="ABC-type glycine betaine transport system substrate-binding" evidence="1">
    <location>
        <begin position="31"/>
        <end position="310"/>
    </location>
</feature>
<organism evidence="2 3">
    <name type="scientific">Reinekea marinisedimentorum</name>
    <dbReference type="NCBI Taxonomy" id="230495"/>
    <lineage>
        <taxon>Bacteria</taxon>
        <taxon>Pseudomonadati</taxon>
        <taxon>Pseudomonadota</taxon>
        <taxon>Gammaproteobacteria</taxon>
        <taxon>Oceanospirillales</taxon>
        <taxon>Saccharospirillaceae</taxon>
        <taxon>Reinekea</taxon>
    </lineage>
</organism>
<dbReference type="GO" id="GO:0022857">
    <property type="term" value="F:transmembrane transporter activity"/>
    <property type="evidence" value="ECO:0007669"/>
    <property type="project" value="InterPro"/>
</dbReference>
<evidence type="ECO:0000313" key="2">
    <source>
        <dbReference type="EMBL" id="TCS39752.1"/>
    </source>
</evidence>
<evidence type="ECO:0000313" key="3">
    <source>
        <dbReference type="Proteomes" id="UP000295793"/>
    </source>
</evidence>
<keyword evidence="3" id="KW-1185">Reference proteome</keyword>
<dbReference type="EMBL" id="SLZR01000012">
    <property type="protein sequence ID" value="TCS39752.1"/>
    <property type="molecule type" value="Genomic_DNA"/>
</dbReference>
<reference evidence="2 3" key="1">
    <citation type="submission" date="2019-03" db="EMBL/GenBank/DDBJ databases">
        <title>Genomic Encyclopedia of Archaeal and Bacterial Type Strains, Phase II (KMG-II): from individual species to whole genera.</title>
        <authorList>
            <person name="Goeker M."/>
        </authorList>
    </citation>
    <scope>NUCLEOTIDE SEQUENCE [LARGE SCALE GENOMIC DNA]</scope>
    <source>
        <strain evidence="2 3">DSM 15388</strain>
    </source>
</reference>
<dbReference type="Proteomes" id="UP000295793">
    <property type="component" value="Unassembled WGS sequence"/>
</dbReference>
<sequence>MNRAMLVAAIATTLSVNSMADHHLPGEGVEVTPVQSAIAEESFQTIIINKALEKLGYDVQSIKEVDYSAGYTAIANGDATFMAVNWYPLHNSMYEATGGDDAFYREGTYINGAAQGYLIDKKTADQYGITNINDFQDPKIAALFDTDGDGKANLTGCQAGWGCEGVIEHQLDAFELRDNINHNQGQYAAIISDTIARYRNGEPIFYYTWTPYWVSGILSPGKDVVWLEVPFSANPNGTDTALPNGKNYGFDINQERILANKAFAENNPAAAKLFAVAKLSINDVSAENMLIANGEDSPEQIEAHADNWIKANQALFDSWIKQAMEAAR</sequence>
<accession>A0A4R3I2E8</accession>
<evidence type="ECO:0000259" key="1">
    <source>
        <dbReference type="Pfam" id="PF04069"/>
    </source>
</evidence>
<name>A0A4R3I2E8_9GAMM</name>